<feature type="domain" description="Peptidoglycan binding-like" evidence="3">
    <location>
        <begin position="142"/>
        <end position="188"/>
    </location>
</feature>
<dbReference type="AlphaFoldDB" id="A0A7Y3RKP4"/>
<dbReference type="SUPFAM" id="SSF47090">
    <property type="entry name" value="PGBD-like"/>
    <property type="match status" value="1"/>
</dbReference>
<feature type="region of interest" description="Disordered" evidence="1">
    <location>
        <begin position="198"/>
        <end position="238"/>
    </location>
</feature>
<accession>A0A7Y3RKP4</accession>
<dbReference type="InterPro" id="IPR002477">
    <property type="entry name" value="Peptidoglycan-bd-like"/>
</dbReference>
<evidence type="ECO:0000313" key="5">
    <source>
        <dbReference type="Proteomes" id="UP000536835"/>
    </source>
</evidence>
<dbReference type="Pfam" id="PF01471">
    <property type="entry name" value="PG_binding_1"/>
    <property type="match status" value="1"/>
</dbReference>
<dbReference type="Proteomes" id="UP000536835">
    <property type="component" value="Unassembled WGS sequence"/>
</dbReference>
<protein>
    <submittedName>
        <fullName evidence="4">Peptidoglycan-binding protein</fullName>
    </submittedName>
</protein>
<comment type="caution">
    <text evidence="4">The sequence shown here is derived from an EMBL/GenBank/DDBJ whole genome shotgun (WGS) entry which is preliminary data.</text>
</comment>
<keyword evidence="2" id="KW-0732">Signal</keyword>
<evidence type="ECO:0000259" key="3">
    <source>
        <dbReference type="Pfam" id="PF01471"/>
    </source>
</evidence>
<reference evidence="4 5" key="1">
    <citation type="submission" date="2020-05" db="EMBL/GenBank/DDBJ databases">
        <title>Parvularcula mediterraneae sp. nov., isolated from polypropylene straw from shallow seawater of the seashore of Laganas in Zakynthos island, Greece.</title>
        <authorList>
            <person name="Szabo I."/>
            <person name="Al-Omari J."/>
            <person name="Rado J."/>
            <person name="Szerdahelyi G.S."/>
        </authorList>
    </citation>
    <scope>NUCLEOTIDE SEQUENCE [LARGE SCALE GENOMIC DNA]</scope>
    <source>
        <strain evidence="4 5">ZS-1/3</strain>
    </source>
</reference>
<evidence type="ECO:0000256" key="1">
    <source>
        <dbReference type="SAM" id="MobiDB-lite"/>
    </source>
</evidence>
<feature type="signal peptide" evidence="2">
    <location>
        <begin position="1"/>
        <end position="23"/>
    </location>
</feature>
<dbReference type="RefSeq" id="WP_173196730.1">
    <property type="nucleotide sequence ID" value="NZ_JABFCX010000002.1"/>
</dbReference>
<gene>
    <name evidence="4" type="ORF">HK107_03170</name>
</gene>
<keyword evidence="5" id="KW-1185">Reference proteome</keyword>
<feature type="compositionally biased region" description="Low complexity" evidence="1">
    <location>
        <begin position="198"/>
        <end position="215"/>
    </location>
</feature>
<sequence>MSIKRTLAAAAAILPMLAAGAQAGDADGRYAVKGIGLLPCKNFIEMAEGNKPEASLVMAWFTGYLSAANMLVDETYDFVSWQGDALLVNALAGMCSQMPDQPVAMAATQVVNGLGRERIQKAEQPKVIKVGEQQRYLYPTVVRRMQSALKERGQSVTVDGDFGPGSQSALRAFQKQVGVPETGFPDAISLYALFSPQQAGQAQQPRPQAQAQQPRTSVPTPLAPIDMEPVKPALGGGN</sequence>
<dbReference type="InterPro" id="IPR036366">
    <property type="entry name" value="PGBDSf"/>
</dbReference>
<organism evidence="4 5">
    <name type="scientific">Parvularcula mediterranea</name>
    <dbReference type="NCBI Taxonomy" id="2732508"/>
    <lineage>
        <taxon>Bacteria</taxon>
        <taxon>Pseudomonadati</taxon>
        <taxon>Pseudomonadota</taxon>
        <taxon>Alphaproteobacteria</taxon>
        <taxon>Parvularculales</taxon>
        <taxon>Parvularculaceae</taxon>
        <taxon>Parvularcula</taxon>
    </lineage>
</organism>
<dbReference type="EMBL" id="JABFCX010000002">
    <property type="protein sequence ID" value="NNU15326.1"/>
    <property type="molecule type" value="Genomic_DNA"/>
</dbReference>
<feature type="chain" id="PRO_5030512229" evidence="2">
    <location>
        <begin position="24"/>
        <end position="238"/>
    </location>
</feature>
<evidence type="ECO:0000313" key="4">
    <source>
        <dbReference type="EMBL" id="NNU15326.1"/>
    </source>
</evidence>
<dbReference type="Gene3D" id="1.10.101.10">
    <property type="entry name" value="PGBD-like superfamily/PGBD"/>
    <property type="match status" value="1"/>
</dbReference>
<evidence type="ECO:0000256" key="2">
    <source>
        <dbReference type="SAM" id="SignalP"/>
    </source>
</evidence>
<name>A0A7Y3RKP4_9PROT</name>
<dbReference type="InterPro" id="IPR036365">
    <property type="entry name" value="PGBD-like_sf"/>
</dbReference>
<proteinExistence type="predicted"/>